<proteinExistence type="predicted"/>
<keyword evidence="3" id="KW-1185">Reference proteome</keyword>
<feature type="compositionally biased region" description="Basic and acidic residues" evidence="1">
    <location>
        <begin position="44"/>
        <end position="56"/>
    </location>
</feature>
<sequence>MKVVLVPFIEGDPCLAGSRSTVSGLQLRPPTGHDLTPRSEPSSDQERKRPRSEHDSGGGGGGEPAPSLPPSGPPTTTSSNGDDGSVIKRPKIEDPGSGSGEENNSVDGMESKLTQPFRRWTTDQSHGPTKAHFYHRTC</sequence>
<dbReference type="Proteomes" id="UP000440578">
    <property type="component" value="Unassembled WGS sequence"/>
</dbReference>
<evidence type="ECO:0000256" key="1">
    <source>
        <dbReference type="SAM" id="MobiDB-lite"/>
    </source>
</evidence>
<name>A0A6A4VI41_AMPAM</name>
<evidence type="ECO:0000313" key="3">
    <source>
        <dbReference type="Proteomes" id="UP000440578"/>
    </source>
</evidence>
<protein>
    <submittedName>
        <fullName evidence="2">Uncharacterized protein</fullName>
    </submittedName>
</protein>
<dbReference type="AlphaFoldDB" id="A0A6A4VI41"/>
<organism evidence="2 3">
    <name type="scientific">Amphibalanus amphitrite</name>
    <name type="common">Striped barnacle</name>
    <name type="synonym">Balanus amphitrite</name>
    <dbReference type="NCBI Taxonomy" id="1232801"/>
    <lineage>
        <taxon>Eukaryota</taxon>
        <taxon>Metazoa</taxon>
        <taxon>Ecdysozoa</taxon>
        <taxon>Arthropoda</taxon>
        <taxon>Crustacea</taxon>
        <taxon>Multicrustacea</taxon>
        <taxon>Cirripedia</taxon>
        <taxon>Thoracica</taxon>
        <taxon>Thoracicalcarea</taxon>
        <taxon>Balanomorpha</taxon>
        <taxon>Balanoidea</taxon>
        <taxon>Balanidae</taxon>
        <taxon>Amphibalaninae</taxon>
        <taxon>Amphibalanus</taxon>
    </lineage>
</organism>
<gene>
    <name evidence="2" type="ORF">FJT64_010637</name>
</gene>
<reference evidence="2 3" key="1">
    <citation type="submission" date="2019-07" db="EMBL/GenBank/DDBJ databases">
        <title>Draft genome assembly of a fouling barnacle, Amphibalanus amphitrite (Darwin, 1854): The first reference genome for Thecostraca.</title>
        <authorList>
            <person name="Kim W."/>
        </authorList>
    </citation>
    <scope>NUCLEOTIDE SEQUENCE [LARGE SCALE GENOMIC DNA]</scope>
    <source>
        <strain evidence="2">SNU_AA5</strain>
        <tissue evidence="2">Soma without cirri and trophi</tissue>
    </source>
</reference>
<accession>A0A6A4VI41</accession>
<feature type="region of interest" description="Disordered" evidence="1">
    <location>
        <begin position="11"/>
        <end position="138"/>
    </location>
</feature>
<dbReference type="OrthoDB" id="10261408at2759"/>
<dbReference type="EMBL" id="VIIS01001898">
    <property type="protein sequence ID" value="KAF0291214.1"/>
    <property type="molecule type" value="Genomic_DNA"/>
</dbReference>
<evidence type="ECO:0000313" key="2">
    <source>
        <dbReference type="EMBL" id="KAF0291214.1"/>
    </source>
</evidence>
<comment type="caution">
    <text evidence="2">The sequence shown here is derived from an EMBL/GenBank/DDBJ whole genome shotgun (WGS) entry which is preliminary data.</text>
</comment>